<keyword evidence="4 10" id="KW-0347">Helicase</keyword>
<dbReference type="PROSITE" id="PS51192">
    <property type="entry name" value="HELICASE_ATP_BIND_1"/>
    <property type="match status" value="1"/>
</dbReference>
<evidence type="ECO:0000259" key="8">
    <source>
        <dbReference type="PROSITE" id="PS51192"/>
    </source>
</evidence>
<feature type="domain" description="Helicase C-terminal" evidence="9">
    <location>
        <begin position="453"/>
        <end position="612"/>
    </location>
</feature>
<evidence type="ECO:0000256" key="5">
    <source>
        <dbReference type="ARBA" id="ARBA00022840"/>
    </source>
</evidence>
<dbReference type="PROSITE" id="PS51194">
    <property type="entry name" value="HELICASE_CTER"/>
    <property type="match status" value="1"/>
</dbReference>
<keyword evidence="6" id="KW-0238">DNA-binding</keyword>
<keyword evidence="7" id="KW-0234">DNA repair</keyword>
<accession>A0ABU3N031</accession>
<dbReference type="PANTHER" id="PTHR47964">
    <property type="entry name" value="ATP-DEPENDENT DNA HELICASE HOMOLOG RECG, CHLOROPLASTIC"/>
    <property type="match status" value="1"/>
</dbReference>
<dbReference type="CDD" id="cd17992">
    <property type="entry name" value="DEXHc_RecG"/>
    <property type="match status" value="1"/>
</dbReference>
<dbReference type="PANTHER" id="PTHR47964:SF1">
    <property type="entry name" value="ATP-DEPENDENT DNA HELICASE HOMOLOG RECG, CHLOROPLASTIC"/>
    <property type="match status" value="1"/>
</dbReference>
<proteinExistence type="predicted"/>
<dbReference type="Pfam" id="PF00271">
    <property type="entry name" value="Helicase_C"/>
    <property type="match status" value="1"/>
</dbReference>
<name>A0ABU3N031_9SPHN</name>
<keyword evidence="5" id="KW-0067">ATP-binding</keyword>
<dbReference type="InterPro" id="IPR045562">
    <property type="entry name" value="RecG_dom3_C"/>
</dbReference>
<dbReference type="CDD" id="cd04488">
    <property type="entry name" value="RecG_wedge_OBF"/>
    <property type="match status" value="1"/>
</dbReference>
<organism evidence="10">
    <name type="scientific">Sphingomonas psychrotolerans</name>
    <dbReference type="NCBI Taxonomy" id="1327635"/>
    <lineage>
        <taxon>Bacteria</taxon>
        <taxon>Pseudomonadati</taxon>
        <taxon>Pseudomonadota</taxon>
        <taxon>Alphaproteobacteria</taxon>
        <taxon>Sphingomonadales</taxon>
        <taxon>Sphingomonadaceae</taxon>
        <taxon>Sphingomonas</taxon>
    </lineage>
</organism>
<gene>
    <name evidence="10" type="primary">recG</name>
    <name evidence="10" type="ORF">MZO42_02775</name>
</gene>
<evidence type="ECO:0000256" key="4">
    <source>
        <dbReference type="ARBA" id="ARBA00022806"/>
    </source>
</evidence>
<evidence type="ECO:0000256" key="6">
    <source>
        <dbReference type="ARBA" id="ARBA00023125"/>
    </source>
</evidence>
<dbReference type="SUPFAM" id="SSF52540">
    <property type="entry name" value="P-loop containing nucleoside triphosphate hydrolases"/>
    <property type="match status" value="1"/>
</dbReference>
<dbReference type="Pfam" id="PF19833">
    <property type="entry name" value="RecG_dom3_C"/>
    <property type="match status" value="1"/>
</dbReference>
<keyword evidence="3 10" id="KW-0378">Hydrolase</keyword>
<dbReference type="InterPro" id="IPR011545">
    <property type="entry name" value="DEAD/DEAH_box_helicase_dom"/>
</dbReference>
<dbReference type="SUPFAM" id="SSF50249">
    <property type="entry name" value="Nucleic acid-binding proteins"/>
    <property type="match status" value="1"/>
</dbReference>
<dbReference type="GO" id="GO:0003678">
    <property type="term" value="F:DNA helicase activity"/>
    <property type="evidence" value="ECO:0007669"/>
    <property type="project" value="UniProtKB-EC"/>
</dbReference>
<reference evidence="10" key="1">
    <citation type="submission" date="2022-04" db="EMBL/GenBank/DDBJ databases">
        <title>Tomato heritable bacteria conferring resistance against bacterial wilt.</title>
        <authorList>
            <person name="Yin J."/>
        </authorList>
    </citation>
    <scope>NUCLEOTIDE SEQUENCE</scope>
    <source>
        <strain evidence="10">Cra20</strain>
    </source>
</reference>
<dbReference type="InterPro" id="IPR014001">
    <property type="entry name" value="Helicase_ATP-bd"/>
</dbReference>
<dbReference type="InterPro" id="IPR001650">
    <property type="entry name" value="Helicase_C-like"/>
</dbReference>
<dbReference type="SMART" id="SM00487">
    <property type="entry name" value="DEXDc"/>
    <property type="match status" value="1"/>
</dbReference>
<sequence>MRPDILNPLFAEVTALKGIGPGLAKPLERLGLARAVDVAFHLPTGFIDRLPREELDAADAGRIIAITLTAVNYRFGGSARAPARVQAVDGRGNYVSLVFFGGNSGWAKKLLPLNEPRFVSGKLETYGQELQIVHPDLVLPLEEAQSVGREAVYPCSEGITSKRIAALAAQALERAPDLLEWIEPSLKAQHGWPAWKQALEAIHADPADAKARERLAYDEIFANQLALLLVRGEARAKRGRPLAGDGRLRDRLKLPYAPTGAQARTIREIEGDMAQSQPMLRLLQGDVGSGKTLVATMALLIAAEAGAQGAMLAPTEILARQHFETLTRLLSGLDVRVAILTGRDKGRAREATLMGLADGSIDILVGTHAIFQEGVRYKDLGLVVVDEQHRFGVAERLMLQSKAQVPPHLLVMTATPIPRTLQLATHGEMDVSRLDEMPPGREPIETSVISEDRLGEIVEALGRHLGSGKQAYWVCPLVEESEKVDLAAAEARAAELQARFGDKVGVVHGRMKGPEKDAVMARFARGEIGVLVATTVIEVGVDVPNATLIVIEHADRFGLAQLHQLRGRVGRGGGKSHCVLLRGGGLSETSRARLALMRDTNDGFVIAERDLELRGGGELLGTRQSGEQTFRLATPEMMQALMVAANADARLLVDQDRGLQTARGQAARTALYLFERDAAVTLLRAG</sequence>
<protein>
    <submittedName>
        <fullName evidence="10">ATP-dependent DNA helicase RecG</fullName>
        <ecNumber evidence="10">3.6.4.12</ecNumber>
    </submittedName>
</protein>
<dbReference type="InterPro" id="IPR012340">
    <property type="entry name" value="NA-bd_OB-fold"/>
</dbReference>
<dbReference type="GO" id="GO:0016787">
    <property type="term" value="F:hydrolase activity"/>
    <property type="evidence" value="ECO:0007669"/>
    <property type="project" value="UniProtKB-KW"/>
</dbReference>
<dbReference type="Pfam" id="PF00270">
    <property type="entry name" value="DEAD"/>
    <property type="match status" value="1"/>
</dbReference>
<evidence type="ECO:0000259" key="9">
    <source>
        <dbReference type="PROSITE" id="PS51194"/>
    </source>
</evidence>
<evidence type="ECO:0000256" key="2">
    <source>
        <dbReference type="ARBA" id="ARBA00022763"/>
    </source>
</evidence>
<dbReference type="SMART" id="SM00490">
    <property type="entry name" value="HELICc"/>
    <property type="match status" value="1"/>
</dbReference>
<dbReference type="EMBL" id="JALMLT010000001">
    <property type="protein sequence ID" value="MDT8757611.1"/>
    <property type="molecule type" value="Genomic_DNA"/>
</dbReference>
<dbReference type="EC" id="3.6.4.12" evidence="10"/>
<evidence type="ECO:0000256" key="1">
    <source>
        <dbReference type="ARBA" id="ARBA00022741"/>
    </source>
</evidence>
<feature type="domain" description="Helicase ATP-binding" evidence="8">
    <location>
        <begin position="272"/>
        <end position="434"/>
    </location>
</feature>
<dbReference type="NCBIfam" id="NF008164">
    <property type="entry name" value="PRK10917.1-2"/>
    <property type="match status" value="1"/>
</dbReference>
<keyword evidence="2" id="KW-0227">DNA damage</keyword>
<dbReference type="Gene3D" id="3.40.50.300">
    <property type="entry name" value="P-loop containing nucleotide triphosphate hydrolases"/>
    <property type="match status" value="2"/>
</dbReference>
<comment type="caution">
    <text evidence="10">The sequence shown here is derived from an EMBL/GenBank/DDBJ whole genome shotgun (WGS) entry which is preliminary data.</text>
</comment>
<keyword evidence="1" id="KW-0547">Nucleotide-binding</keyword>
<evidence type="ECO:0000313" key="10">
    <source>
        <dbReference type="EMBL" id="MDT8757611.1"/>
    </source>
</evidence>
<dbReference type="InterPro" id="IPR047112">
    <property type="entry name" value="RecG/Mfd"/>
</dbReference>
<dbReference type="InterPro" id="IPR027417">
    <property type="entry name" value="P-loop_NTPase"/>
</dbReference>
<evidence type="ECO:0000256" key="7">
    <source>
        <dbReference type="ARBA" id="ARBA00023204"/>
    </source>
</evidence>
<evidence type="ECO:0000256" key="3">
    <source>
        <dbReference type="ARBA" id="ARBA00022801"/>
    </source>
</evidence>